<dbReference type="RefSeq" id="WP_169412455.1">
    <property type="nucleotide sequence ID" value="NZ_JAAXKZ010000027.1"/>
</dbReference>
<keyword evidence="3" id="KW-1185">Reference proteome</keyword>
<proteinExistence type="predicted"/>
<feature type="transmembrane region" description="Helical" evidence="1">
    <location>
        <begin position="113"/>
        <end position="137"/>
    </location>
</feature>
<sequence>MQSLARSFTGEVLLVSSTRSDKRGTSTVDMFGAVTWLAVLVSPAVYFIMVALTVDSRLAGSTAAFAAAALFQDGIRVYLIKEDRSGVLLFFGCASAVLQPVLILVAGAMSGEAYAAVIAAAGVVASLVLAAIAVRLVRIDLAGGIRWLHLHSSMGSAYFLEVLSGALSGYSLMVFLDIFSGPVAVAAYRATVSLYGLTSILINFARVTILRDLVARVNMGANWSVVRTSAQLGLFFLVGVSITFCSLLAVPNEVGSRLLGDVWWSVQPLLLLGALSRLAASFSVIPTIVLRASGVTWRATWIRVVIGVVGMASAPFAVITGGAGGAFILESAVYLCLAIVLGIVLVRSLRLPGTGA</sequence>
<feature type="transmembrane region" description="Helical" evidence="1">
    <location>
        <begin position="86"/>
        <end position="107"/>
    </location>
</feature>
<reference evidence="2 3" key="1">
    <citation type="submission" date="2020-04" db="EMBL/GenBank/DDBJ databases">
        <authorList>
            <person name="Klaysubun C."/>
            <person name="Duangmal K."/>
            <person name="Lipun K."/>
        </authorList>
    </citation>
    <scope>NUCLEOTIDE SEQUENCE [LARGE SCALE GENOMIC DNA]</scope>
    <source>
        <strain evidence="2 3">DSM 45300</strain>
    </source>
</reference>
<dbReference type="Proteomes" id="UP000586918">
    <property type="component" value="Unassembled WGS sequence"/>
</dbReference>
<evidence type="ECO:0000256" key="1">
    <source>
        <dbReference type="SAM" id="Phobius"/>
    </source>
</evidence>
<evidence type="ECO:0000313" key="2">
    <source>
        <dbReference type="EMBL" id="NMH91912.1"/>
    </source>
</evidence>
<keyword evidence="1" id="KW-0812">Transmembrane</keyword>
<organism evidence="2 3">
    <name type="scientific">Pseudonocardia bannensis</name>
    <dbReference type="NCBI Taxonomy" id="630973"/>
    <lineage>
        <taxon>Bacteria</taxon>
        <taxon>Bacillati</taxon>
        <taxon>Actinomycetota</taxon>
        <taxon>Actinomycetes</taxon>
        <taxon>Pseudonocardiales</taxon>
        <taxon>Pseudonocardiaceae</taxon>
        <taxon>Pseudonocardia</taxon>
    </lineage>
</organism>
<feature type="transmembrane region" description="Helical" evidence="1">
    <location>
        <begin position="269"/>
        <end position="289"/>
    </location>
</feature>
<comment type="caution">
    <text evidence="2">The sequence shown here is derived from an EMBL/GenBank/DDBJ whole genome shotgun (WGS) entry which is preliminary data.</text>
</comment>
<feature type="transmembrane region" description="Helical" evidence="1">
    <location>
        <begin position="325"/>
        <end position="346"/>
    </location>
</feature>
<feature type="transmembrane region" description="Helical" evidence="1">
    <location>
        <begin position="186"/>
        <end position="209"/>
    </location>
</feature>
<dbReference type="AlphaFoldDB" id="A0A848DGV7"/>
<feature type="transmembrane region" description="Helical" evidence="1">
    <location>
        <begin position="230"/>
        <end position="249"/>
    </location>
</feature>
<dbReference type="EMBL" id="JAAXKZ010000027">
    <property type="protein sequence ID" value="NMH91912.1"/>
    <property type="molecule type" value="Genomic_DNA"/>
</dbReference>
<feature type="transmembrane region" description="Helical" evidence="1">
    <location>
        <begin position="30"/>
        <end position="52"/>
    </location>
</feature>
<keyword evidence="1" id="KW-0472">Membrane</keyword>
<evidence type="ECO:0000313" key="3">
    <source>
        <dbReference type="Proteomes" id="UP000586918"/>
    </source>
</evidence>
<accession>A0A848DGV7</accession>
<gene>
    <name evidence="2" type="ORF">HF519_10055</name>
</gene>
<feature type="transmembrane region" description="Helical" evidence="1">
    <location>
        <begin position="58"/>
        <end position="79"/>
    </location>
</feature>
<protein>
    <recommendedName>
        <fullName evidence="4">O-antigen/teichoic acid export membrane protein</fullName>
    </recommendedName>
</protein>
<keyword evidence="1" id="KW-1133">Transmembrane helix</keyword>
<evidence type="ECO:0008006" key="4">
    <source>
        <dbReference type="Google" id="ProtNLM"/>
    </source>
</evidence>
<name>A0A848DGV7_9PSEU</name>
<feature type="transmembrane region" description="Helical" evidence="1">
    <location>
        <begin position="301"/>
        <end position="319"/>
    </location>
</feature>
<feature type="transmembrane region" description="Helical" evidence="1">
    <location>
        <begin position="158"/>
        <end position="180"/>
    </location>
</feature>